<keyword evidence="3" id="KW-0540">Nuclease</keyword>
<dbReference type="Pfam" id="PF00665">
    <property type="entry name" value="rve"/>
    <property type="match status" value="1"/>
</dbReference>
<keyword evidence="2" id="KW-0548">Nucleotidyltransferase</keyword>
<dbReference type="CDD" id="cd09274">
    <property type="entry name" value="RNase_HI_RT_Ty3"/>
    <property type="match status" value="1"/>
</dbReference>
<dbReference type="GO" id="GO:0015074">
    <property type="term" value="P:DNA integration"/>
    <property type="evidence" value="ECO:0007669"/>
    <property type="project" value="InterPro"/>
</dbReference>
<keyword evidence="5" id="KW-0378">Hydrolase</keyword>
<evidence type="ECO:0000313" key="9">
    <source>
        <dbReference type="EMBL" id="OWZ08216.1"/>
    </source>
</evidence>
<dbReference type="EMBL" id="NBNE01003232">
    <property type="protein sequence ID" value="OWZ08216.1"/>
    <property type="molecule type" value="Genomic_DNA"/>
</dbReference>
<evidence type="ECO:0000313" key="10">
    <source>
        <dbReference type="Proteomes" id="UP000198211"/>
    </source>
</evidence>
<dbReference type="SUPFAM" id="SSF54160">
    <property type="entry name" value="Chromo domain-like"/>
    <property type="match status" value="1"/>
</dbReference>
<dbReference type="InterPro" id="IPR043128">
    <property type="entry name" value="Rev_trsase/Diguanyl_cyclase"/>
</dbReference>
<dbReference type="InterPro" id="IPR001584">
    <property type="entry name" value="Integrase_cat-core"/>
</dbReference>
<keyword evidence="6" id="KW-0695">RNA-directed DNA polymerase</keyword>
<dbReference type="Gene3D" id="3.30.70.270">
    <property type="match status" value="2"/>
</dbReference>
<accession>A0A225VRY2</accession>
<dbReference type="GO" id="GO:0003676">
    <property type="term" value="F:nucleic acid binding"/>
    <property type="evidence" value="ECO:0007669"/>
    <property type="project" value="InterPro"/>
</dbReference>
<evidence type="ECO:0008006" key="11">
    <source>
        <dbReference type="Google" id="ProtNLM"/>
    </source>
</evidence>
<dbReference type="PANTHER" id="PTHR37984">
    <property type="entry name" value="PROTEIN CBG26694"/>
    <property type="match status" value="1"/>
</dbReference>
<dbReference type="SUPFAM" id="SSF53098">
    <property type="entry name" value="Ribonuclease H-like"/>
    <property type="match status" value="1"/>
</dbReference>
<keyword evidence="4" id="KW-0255">Endonuclease</keyword>
<proteinExistence type="predicted"/>
<dbReference type="InterPro" id="IPR041373">
    <property type="entry name" value="RT_RNaseH"/>
</dbReference>
<keyword evidence="10" id="KW-1185">Reference proteome</keyword>
<dbReference type="InterPro" id="IPR036397">
    <property type="entry name" value="RNaseH_sf"/>
</dbReference>
<dbReference type="InterPro" id="IPR050951">
    <property type="entry name" value="Retrovirus_Pol_polyprotein"/>
</dbReference>
<keyword evidence="1" id="KW-0808">Transferase</keyword>
<dbReference type="InterPro" id="IPR000953">
    <property type="entry name" value="Chromo/chromo_shadow_dom"/>
</dbReference>
<evidence type="ECO:0000259" key="8">
    <source>
        <dbReference type="PROSITE" id="PS50994"/>
    </source>
</evidence>
<dbReference type="Gene3D" id="2.40.50.40">
    <property type="match status" value="1"/>
</dbReference>
<dbReference type="SUPFAM" id="SSF56672">
    <property type="entry name" value="DNA/RNA polymerases"/>
    <property type="match status" value="1"/>
</dbReference>
<sequence>MLYDNLLVWIDDLLLFAKTPEEYLSKLRQFFAVLRARRLKLNAKKCVLFPLVSLPLPPTAAALQQFLCAANWLRDSMIDYARTVHPLQKMLEQVMAQRGRRKSQLAGVDLSWTEEDKVAFRAVVNLLATSNKQHFADKDARVCLLTDASNTGWAIVVSQVRHWEEGKPVAEQAHELLVCRGGQFTGSQLNWSIVEKEAYPVVRACADLAYLLDRENGIYIYCDHANLVYIFAPDKTVKPHLRGKLQRWAMQMVGVRYEIEHITGDDNVWADLVSRWGQPTISPSGTAVAVKRISLLEEDIAEEFDRVDLSATYLQVPEESNPVSEIVSAKRVTTRSAPVVSTLRPLQDDRFVWPSEEAIIEEQCRHQDIAPAAADGRVRIDGKLWVPREACDLLKRILVVAHCGPQGHRGGDVMLKALNERFAVSNSKALVTRFLRDCLLCKHVKGGKLIQRPWGPTTTATRRNECLHMDYLELGESYGTTRYVLVLKDELTHYCELVAADSATSSTAAEAVLDWYKRFGLPEMWESDNGSHFKADLMNQLADKLKVVQKFVPVYTPWINGTVERVNRDILQVLRVMLLELQLDTRNWPYLLPVIQANLNHAAVASLGGHAPVELFTGLPAPSMLDTVVVPVAGASRPLSIDMATATIHLDNLRQHLASMHKEVADRKEKRRAYELAKGKGQTCNFEVGDFVLWSRVDKRMRGGKLLVRWVGPFKITQALSHSFIVAHLLTSEEFEVHGSRLKRYCDSDLGVSAEIREHVASQGIVLGIRAIVDYRFEPSANEWQLLVAVLGIRAIVDYRFEPSANEWQLLVAWRGLEDTENSWEPFSSIYADVPTLVTTYIQSVDAPELHAML</sequence>
<reference evidence="10" key="1">
    <citation type="submission" date="2017-03" db="EMBL/GenBank/DDBJ databases">
        <title>Phytopthora megakarya and P. palmivora, two closely related causual agents of cacao black pod achieved similar genome size and gene model numbers by different mechanisms.</title>
        <authorList>
            <person name="Ali S."/>
            <person name="Shao J."/>
            <person name="Larry D.J."/>
            <person name="Kronmiller B."/>
            <person name="Shen D."/>
            <person name="Strem M.D."/>
            <person name="Melnick R.L."/>
            <person name="Guiltinan M.J."/>
            <person name="Tyler B.M."/>
            <person name="Meinhardt L.W."/>
            <person name="Bailey B.A."/>
        </authorList>
    </citation>
    <scope>NUCLEOTIDE SEQUENCE [LARGE SCALE GENOMIC DNA]</scope>
    <source>
        <strain evidence="10">zdho120</strain>
    </source>
</reference>
<dbReference type="Proteomes" id="UP000198211">
    <property type="component" value="Unassembled WGS sequence"/>
</dbReference>
<dbReference type="PANTHER" id="PTHR37984:SF5">
    <property type="entry name" value="PROTEIN NYNRIN-LIKE"/>
    <property type="match status" value="1"/>
</dbReference>
<evidence type="ECO:0000256" key="1">
    <source>
        <dbReference type="ARBA" id="ARBA00022679"/>
    </source>
</evidence>
<dbReference type="GO" id="GO:0004519">
    <property type="term" value="F:endonuclease activity"/>
    <property type="evidence" value="ECO:0007669"/>
    <property type="project" value="UniProtKB-KW"/>
</dbReference>
<dbReference type="Gene3D" id="3.30.420.10">
    <property type="entry name" value="Ribonuclease H-like superfamily/Ribonuclease H"/>
    <property type="match status" value="1"/>
</dbReference>
<dbReference type="PROSITE" id="PS50013">
    <property type="entry name" value="CHROMO_2"/>
    <property type="match status" value="1"/>
</dbReference>
<dbReference type="InterPro" id="IPR012337">
    <property type="entry name" value="RNaseH-like_sf"/>
</dbReference>
<dbReference type="PROSITE" id="PS50994">
    <property type="entry name" value="INTEGRASE"/>
    <property type="match status" value="1"/>
</dbReference>
<evidence type="ECO:0000259" key="7">
    <source>
        <dbReference type="PROSITE" id="PS50013"/>
    </source>
</evidence>
<dbReference type="AlphaFoldDB" id="A0A225VRY2"/>
<gene>
    <name evidence="9" type="ORF">PHMEG_00019275</name>
</gene>
<feature type="domain" description="Chromo" evidence="7">
    <location>
        <begin position="791"/>
        <end position="841"/>
    </location>
</feature>
<comment type="caution">
    <text evidence="9">The sequence shown here is derived from an EMBL/GenBank/DDBJ whole genome shotgun (WGS) entry which is preliminary data.</text>
</comment>
<dbReference type="OrthoDB" id="121904at2759"/>
<evidence type="ECO:0000256" key="2">
    <source>
        <dbReference type="ARBA" id="ARBA00022695"/>
    </source>
</evidence>
<feature type="domain" description="Integrase catalytic" evidence="8">
    <location>
        <begin position="452"/>
        <end position="620"/>
    </location>
</feature>
<evidence type="ECO:0000256" key="5">
    <source>
        <dbReference type="ARBA" id="ARBA00022801"/>
    </source>
</evidence>
<dbReference type="Pfam" id="PF17917">
    <property type="entry name" value="RT_RNaseH"/>
    <property type="match status" value="1"/>
</dbReference>
<dbReference type="InterPro" id="IPR043502">
    <property type="entry name" value="DNA/RNA_pol_sf"/>
</dbReference>
<dbReference type="InterPro" id="IPR016197">
    <property type="entry name" value="Chromo-like_dom_sf"/>
</dbReference>
<dbReference type="GO" id="GO:0016787">
    <property type="term" value="F:hydrolase activity"/>
    <property type="evidence" value="ECO:0007669"/>
    <property type="project" value="UniProtKB-KW"/>
</dbReference>
<evidence type="ECO:0000256" key="3">
    <source>
        <dbReference type="ARBA" id="ARBA00022722"/>
    </source>
</evidence>
<dbReference type="GO" id="GO:0003964">
    <property type="term" value="F:RNA-directed DNA polymerase activity"/>
    <property type="evidence" value="ECO:0007669"/>
    <property type="project" value="UniProtKB-KW"/>
</dbReference>
<protein>
    <recommendedName>
        <fullName evidence="11">Integrase catalytic domain-containing protein</fullName>
    </recommendedName>
</protein>
<name>A0A225VRY2_9STRA</name>
<organism evidence="9 10">
    <name type="scientific">Phytophthora megakarya</name>
    <dbReference type="NCBI Taxonomy" id="4795"/>
    <lineage>
        <taxon>Eukaryota</taxon>
        <taxon>Sar</taxon>
        <taxon>Stramenopiles</taxon>
        <taxon>Oomycota</taxon>
        <taxon>Peronosporomycetes</taxon>
        <taxon>Peronosporales</taxon>
        <taxon>Peronosporaceae</taxon>
        <taxon>Phytophthora</taxon>
    </lineage>
</organism>
<evidence type="ECO:0000256" key="6">
    <source>
        <dbReference type="ARBA" id="ARBA00022918"/>
    </source>
</evidence>
<evidence type="ECO:0000256" key="4">
    <source>
        <dbReference type="ARBA" id="ARBA00022759"/>
    </source>
</evidence>